<keyword evidence="7" id="KW-0406">Ion transport</keyword>
<comment type="subcellular location">
    <subcellularLocation>
        <location evidence="1 11">Cell outer membrane</location>
        <topology evidence="1 11">Multi-pass membrane protein</topology>
    </subcellularLocation>
</comment>
<proteinExistence type="inferred from homology"/>
<keyword evidence="10 11" id="KW-0998">Cell outer membrane</keyword>
<keyword evidence="13" id="KW-0732">Signal</keyword>
<evidence type="ECO:0000256" key="6">
    <source>
        <dbReference type="ARBA" id="ARBA00023004"/>
    </source>
</evidence>
<organism evidence="16 17">
    <name type="scientific">Sphingobium boeckii</name>
    <dbReference type="NCBI Taxonomy" id="1082345"/>
    <lineage>
        <taxon>Bacteria</taxon>
        <taxon>Pseudomonadati</taxon>
        <taxon>Pseudomonadota</taxon>
        <taxon>Alphaproteobacteria</taxon>
        <taxon>Sphingomonadales</taxon>
        <taxon>Sphingomonadaceae</taxon>
        <taxon>Sphingobium</taxon>
    </lineage>
</organism>
<dbReference type="InterPro" id="IPR000531">
    <property type="entry name" value="Beta-barrel_TonB"/>
</dbReference>
<keyword evidence="4" id="KW-0410">Iron transport</keyword>
<dbReference type="RefSeq" id="WP_184020474.1">
    <property type="nucleotide sequence ID" value="NZ_JACIJC010000005.1"/>
</dbReference>
<comment type="caution">
    <text evidence="16">The sequence shown here is derived from an EMBL/GenBank/DDBJ whole genome shotgun (WGS) entry which is preliminary data.</text>
</comment>
<keyword evidence="8 12" id="KW-0798">TonB box</keyword>
<comment type="similarity">
    <text evidence="11 12">Belongs to the TonB-dependent receptor family.</text>
</comment>
<reference evidence="16 17" key="1">
    <citation type="submission" date="2020-08" db="EMBL/GenBank/DDBJ databases">
        <title>Genomic Encyclopedia of Type Strains, Phase IV (KMG-IV): sequencing the most valuable type-strain genomes for metagenomic binning, comparative biology and taxonomic classification.</title>
        <authorList>
            <person name="Goeker M."/>
        </authorList>
    </citation>
    <scope>NUCLEOTIDE SEQUENCE [LARGE SCALE GENOMIC DNA]</scope>
    <source>
        <strain evidence="16 17">DSM 25079</strain>
    </source>
</reference>
<evidence type="ECO:0000256" key="10">
    <source>
        <dbReference type="ARBA" id="ARBA00023237"/>
    </source>
</evidence>
<dbReference type="SUPFAM" id="SSF56935">
    <property type="entry name" value="Porins"/>
    <property type="match status" value="1"/>
</dbReference>
<evidence type="ECO:0000256" key="1">
    <source>
        <dbReference type="ARBA" id="ARBA00004571"/>
    </source>
</evidence>
<dbReference type="PANTHER" id="PTHR32552:SF81">
    <property type="entry name" value="TONB-DEPENDENT OUTER MEMBRANE RECEPTOR"/>
    <property type="match status" value="1"/>
</dbReference>
<dbReference type="Pfam" id="PF00593">
    <property type="entry name" value="TonB_dep_Rec_b-barrel"/>
    <property type="match status" value="1"/>
</dbReference>
<dbReference type="CDD" id="cd01347">
    <property type="entry name" value="ligand_gated_channel"/>
    <property type="match status" value="1"/>
</dbReference>
<keyword evidence="3 11" id="KW-1134">Transmembrane beta strand</keyword>
<dbReference type="PROSITE" id="PS52016">
    <property type="entry name" value="TONB_DEPENDENT_REC_3"/>
    <property type="match status" value="1"/>
</dbReference>
<evidence type="ECO:0000259" key="14">
    <source>
        <dbReference type="Pfam" id="PF00593"/>
    </source>
</evidence>
<dbReference type="GO" id="GO:0006826">
    <property type="term" value="P:iron ion transport"/>
    <property type="evidence" value="ECO:0007669"/>
    <property type="project" value="UniProtKB-KW"/>
</dbReference>
<evidence type="ECO:0000256" key="7">
    <source>
        <dbReference type="ARBA" id="ARBA00023065"/>
    </source>
</evidence>
<dbReference type="GO" id="GO:0009279">
    <property type="term" value="C:cell outer membrane"/>
    <property type="evidence" value="ECO:0007669"/>
    <property type="project" value="UniProtKB-SubCell"/>
</dbReference>
<evidence type="ECO:0000256" key="4">
    <source>
        <dbReference type="ARBA" id="ARBA00022496"/>
    </source>
</evidence>
<dbReference type="PANTHER" id="PTHR32552">
    <property type="entry name" value="FERRICHROME IRON RECEPTOR-RELATED"/>
    <property type="match status" value="1"/>
</dbReference>
<dbReference type="Gene3D" id="2.40.170.20">
    <property type="entry name" value="TonB-dependent receptor, beta-barrel domain"/>
    <property type="match status" value="1"/>
</dbReference>
<dbReference type="EMBL" id="JACIJC010000005">
    <property type="protein sequence ID" value="MBB5687219.1"/>
    <property type="molecule type" value="Genomic_DNA"/>
</dbReference>
<keyword evidence="2 11" id="KW-0813">Transport</keyword>
<evidence type="ECO:0000256" key="2">
    <source>
        <dbReference type="ARBA" id="ARBA00022448"/>
    </source>
</evidence>
<evidence type="ECO:0000256" key="11">
    <source>
        <dbReference type="PROSITE-ProRule" id="PRU01360"/>
    </source>
</evidence>
<dbReference type="Proteomes" id="UP000549617">
    <property type="component" value="Unassembled WGS sequence"/>
</dbReference>
<accession>A0A7W9AKR3</accession>
<evidence type="ECO:0000313" key="16">
    <source>
        <dbReference type="EMBL" id="MBB5687219.1"/>
    </source>
</evidence>
<evidence type="ECO:0000313" key="17">
    <source>
        <dbReference type="Proteomes" id="UP000549617"/>
    </source>
</evidence>
<protein>
    <submittedName>
        <fullName evidence="16">Iron complex outermembrane receptor protein</fullName>
    </submittedName>
</protein>
<dbReference type="InterPro" id="IPR039426">
    <property type="entry name" value="TonB-dep_rcpt-like"/>
</dbReference>
<evidence type="ECO:0000256" key="8">
    <source>
        <dbReference type="ARBA" id="ARBA00023077"/>
    </source>
</evidence>
<evidence type="ECO:0000256" key="13">
    <source>
        <dbReference type="SAM" id="SignalP"/>
    </source>
</evidence>
<dbReference type="Pfam" id="PF07715">
    <property type="entry name" value="Plug"/>
    <property type="match status" value="1"/>
</dbReference>
<feature type="domain" description="TonB-dependent receptor-like beta-barrel" evidence="14">
    <location>
        <begin position="267"/>
        <end position="687"/>
    </location>
</feature>
<feature type="chain" id="PRO_5030735509" evidence="13">
    <location>
        <begin position="26"/>
        <end position="723"/>
    </location>
</feature>
<keyword evidence="9 11" id="KW-0472">Membrane</keyword>
<evidence type="ECO:0000256" key="3">
    <source>
        <dbReference type="ARBA" id="ARBA00022452"/>
    </source>
</evidence>
<evidence type="ECO:0000256" key="9">
    <source>
        <dbReference type="ARBA" id="ARBA00023136"/>
    </source>
</evidence>
<dbReference type="InterPro" id="IPR036942">
    <property type="entry name" value="Beta-barrel_TonB_sf"/>
</dbReference>
<evidence type="ECO:0000259" key="15">
    <source>
        <dbReference type="Pfam" id="PF07715"/>
    </source>
</evidence>
<feature type="domain" description="TonB-dependent receptor plug" evidence="15">
    <location>
        <begin position="51"/>
        <end position="161"/>
    </location>
</feature>
<evidence type="ECO:0000256" key="5">
    <source>
        <dbReference type="ARBA" id="ARBA00022692"/>
    </source>
</evidence>
<keyword evidence="6" id="KW-0408">Iron</keyword>
<feature type="signal peptide" evidence="13">
    <location>
        <begin position="1"/>
        <end position="25"/>
    </location>
</feature>
<dbReference type="AlphaFoldDB" id="A0A7W9AKR3"/>
<keyword evidence="17" id="KW-1185">Reference proteome</keyword>
<name>A0A7W9AKR3_9SPHN</name>
<keyword evidence="16" id="KW-0675">Receptor</keyword>
<keyword evidence="5 11" id="KW-0812">Transmembrane</keyword>
<gene>
    <name evidence="16" type="ORF">FHS49_003247</name>
</gene>
<dbReference type="InterPro" id="IPR012910">
    <property type="entry name" value="Plug_dom"/>
</dbReference>
<evidence type="ECO:0000256" key="12">
    <source>
        <dbReference type="RuleBase" id="RU003357"/>
    </source>
</evidence>
<sequence length="723" mass="78779">MTIYRTWPLANALFVAGFISQPAVAQDTAAQAQAEDTGEIVVTAQRREESLQRTPVAVSAFTATMLEQRGVTKLENIAASTPGLNITPITASPNAIMISMRGALEQNGGTITAESPVAIYIDDVYQSRLSGANYDLADIVRVEVLRGPQGTLYGRNSMTGAIKLITRQPDGKTWLNTDVSYASFQETKAKVSVGGPVTDHIAVAASAFYNQRGKGWQYNEVLDKRVSTFKKYGVQLAVGLYDIPGVEAVLTGRYVAGLSDGQHYAPLDLTTGGNLAGGVYNTRTPRDDADGDNRQKSVSLRLGYDVGDITIRSITAYQEMKDNWALDFSGGYDSPFTGTTIAGFFRSSAGKQNQFTQEFQALGKAFDNRLNWIVGAFYYKEKASQSFLNDDLAAFFLTYEPSVFDTTSKSLAFYAQADYEIIDDLKVSVGIRHTNDKKTFDGLSPTAPGLGAPLAASLTGTKADVWTPKVNIQYNFTPDIMAYATVSRGYRAGGFNSLVIADPANFGSPYAPEFAWSYEFGLKAQTANRKAYLNIAAYHEQLSDLQTLTDCGNGCFTIQNAAKAKVQGIEWEGGLKPVTGLSLFVSGAYTFDKYQKLDPGSQAALNGATRLPMISRWQYQFGGSYEIGLGDAGSVMLAADYNYRGRFNTQVPLYTFSEVKAIDRGNASITYTTADKHLDIYLQATNVTNSKDYVSALVFIPGVFGTLYPAEPRIWRGGFRYKF</sequence>